<feature type="transmembrane region" description="Helical" evidence="1">
    <location>
        <begin position="373"/>
        <end position="391"/>
    </location>
</feature>
<dbReference type="AlphaFoldDB" id="A0A7K1TCU8"/>
<feature type="transmembrane region" description="Helical" evidence="1">
    <location>
        <begin position="307"/>
        <end position="328"/>
    </location>
</feature>
<evidence type="ECO:0008006" key="4">
    <source>
        <dbReference type="Google" id="ProtNLM"/>
    </source>
</evidence>
<dbReference type="Pfam" id="PF19528">
    <property type="entry name" value="DUF6056"/>
    <property type="match status" value="1"/>
</dbReference>
<evidence type="ECO:0000256" key="1">
    <source>
        <dbReference type="SAM" id="Phobius"/>
    </source>
</evidence>
<sequence length="477" mass="51800">MIGFIQKHRWRLLKLVFSLLVFPFIGLSYYNQPYSDDFVLASLVRKQGFWGANREFFLTWSGRFFTNACYTGLNPLNYGWLPGMALPVLVGLLLKVGIVTWALHSLAAKTLPASTAGWLAGGLVLLHTVLVPDLYSAVYYFTDLVVYQLPALLLVLVPVAVARAHRAPTAGGKRLALAAAGAGTVAVAGSNELTIALLGWLLLAGFGLSCYQKKGSSARIWLVLGVVLLLGASFALRAPGNFSRLGVEAKPTVGVGLVQVVARLAKAVKLILLAPELHAMLLVPLLLAPLGVRLLPARPTGLRMPLVVSAGFLLLGLVVGCLPYMVVWEAPVPTRAVNVLMWWLLLGWVVACWAALPATTTASAAFRFGGMRLVASLVLAAVVVATSVRAWQELLLDAPAYARQWEARYQLFQRAAQLPGPKELTIAPMLNVTPRYVMIRGYDIQPSYHFYTNVETAAWFGLDSVRTDARQLRQAAF</sequence>
<evidence type="ECO:0000313" key="2">
    <source>
        <dbReference type="EMBL" id="MVN76219.1"/>
    </source>
</evidence>
<keyword evidence="1" id="KW-0472">Membrane</keyword>
<feature type="transmembrane region" description="Helical" evidence="1">
    <location>
        <begin position="218"/>
        <end position="236"/>
    </location>
</feature>
<keyword evidence="1" id="KW-1133">Transmembrane helix</keyword>
<dbReference type="EMBL" id="WQKZ01000002">
    <property type="protein sequence ID" value="MVN76219.1"/>
    <property type="molecule type" value="Genomic_DNA"/>
</dbReference>
<feature type="transmembrane region" description="Helical" evidence="1">
    <location>
        <begin position="144"/>
        <end position="162"/>
    </location>
</feature>
<protein>
    <recommendedName>
        <fullName evidence="4">YfhO family protein</fullName>
    </recommendedName>
</protein>
<evidence type="ECO:0000313" key="3">
    <source>
        <dbReference type="Proteomes" id="UP000441336"/>
    </source>
</evidence>
<feature type="transmembrane region" description="Helical" evidence="1">
    <location>
        <begin position="277"/>
        <end position="295"/>
    </location>
</feature>
<keyword evidence="1" id="KW-0812">Transmembrane</keyword>
<organism evidence="2 3">
    <name type="scientific">Hymenobacter ginkgonis</name>
    <dbReference type="NCBI Taxonomy" id="2682976"/>
    <lineage>
        <taxon>Bacteria</taxon>
        <taxon>Pseudomonadati</taxon>
        <taxon>Bacteroidota</taxon>
        <taxon>Cytophagia</taxon>
        <taxon>Cytophagales</taxon>
        <taxon>Hymenobacteraceae</taxon>
        <taxon>Hymenobacter</taxon>
    </lineage>
</organism>
<comment type="caution">
    <text evidence="2">The sequence shown here is derived from an EMBL/GenBank/DDBJ whole genome shotgun (WGS) entry which is preliminary data.</text>
</comment>
<proteinExistence type="predicted"/>
<name>A0A7K1TCU8_9BACT</name>
<gene>
    <name evidence="2" type="ORF">GO988_07770</name>
</gene>
<feature type="transmembrane region" description="Helical" evidence="1">
    <location>
        <begin position="340"/>
        <end position="366"/>
    </location>
</feature>
<dbReference type="Proteomes" id="UP000441336">
    <property type="component" value="Unassembled WGS sequence"/>
</dbReference>
<feature type="transmembrane region" description="Helical" evidence="1">
    <location>
        <begin position="80"/>
        <end position="103"/>
    </location>
</feature>
<reference evidence="2 3" key="1">
    <citation type="submission" date="2019-12" db="EMBL/GenBank/DDBJ databases">
        <title>Hymenobacter sp. HMF4947 Genome sequencing and assembly.</title>
        <authorList>
            <person name="Kang H."/>
            <person name="Cha I."/>
            <person name="Kim H."/>
            <person name="Joh K."/>
        </authorList>
    </citation>
    <scope>NUCLEOTIDE SEQUENCE [LARGE SCALE GENOMIC DNA]</scope>
    <source>
        <strain evidence="2 3">HMF4947</strain>
    </source>
</reference>
<feature type="transmembrane region" description="Helical" evidence="1">
    <location>
        <begin position="174"/>
        <end position="189"/>
    </location>
</feature>
<keyword evidence="3" id="KW-1185">Reference proteome</keyword>
<accession>A0A7K1TCU8</accession>
<dbReference type="RefSeq" id="WP_157563893.1">
    <property type="nucleotide sequence ID" value="NZ_WQKZ01000002.1"/>
</dbReference>
<dbReference type="InterPro" id="IPR045691">
    <property type="entry name" value="DUF6056"/>
</dbReference>
<feature type="transmembrane region" description="Helical" evidence="1">
    <location>
        <begin position="115"/>
        <end position="138"/>
    </location>
</feature>
<feature type="transmembrane region" description="Helical" evidence="1">
    <location>
        <begin position="12"/>
        <end position="30"/>
    </location>
</feature>